<protein>
    <submittedName>
        <fullName evidence="2">2,3-bisphosphoglycerate-independent phosphoglycerate mutase</fullName>
    </submittedName>
</protein>
<comment type="caution">
    <text evidence="2">The sequence shown here is derived from an EMBL/GenBank/DDBJ whole genome shotgun (WGS) entry which is preliminary data.</text>
</comment>
<evidence type="ECO:0000313" key="3">
    <source>
        <dbReference type="Proteomes" id="UP001219518"/>
    </source>
</evidence>
<accession>A0AAE1H6F6</accession>
<reference evidence="2" key="2">
    <citation type="journal article" date="2023" name="BMC Genomics">
        <title>Pest status, molecular evolution, and epigenetic factors derived from the genome assembly of Frankliniella fusca, a thysanopteran phytovirus vector.</title>
        <authorList>
            <person name="Catto M.A."/>
            <person name="Labadie P.E."/>
            <person name="Jacobson A.L."/>
            <person name="Kennedy G.G."/>
            <person name="Srinivasan R."/>
            <person name="Hunt B.G."/>
        </authorList>
    </citation>
    <scope>NUCLEOTIDE SEQUENCE</scope>
    <source>
        <strain evidence="2">PL_HMW_Pooled</strain>
    </source>
</reference>
<reference evidence="2" key="1">
    <citation type="submission" date="2021-07" db="EMBL/GenBank/DDBJ databases">
        <authorList>
            <person name="Catto M.A."/>
            <person name="Jacobson A."/>
            <person name="Kennedy G."/>
            <person name="Labadie P."/>
            <person name="Hunt B.G."/>
            <person name="Srinivasan R."/>
        </authorList>
    </citation>
    <scope>NUCLEOTIDE SEQUENCE</scope>
    <source>
        <strain evidence="2">PL_HMW_Pooled</strain>
        <tissue evidence="2">Head</tissue>
    </source>
</reference>
<evidence type="ECO:0000256" key="1">
    <source>
        <dbReference type="SAM" id="MobiDB-lite"/>
    </source>
</evidence>
<dbReference type="AlphaFoldDB" id="A0AAE1H6F6"/>
<dbReference type="Proteomes" id="UP001219518">
    <property type="component" value="Unassembled WGS sequence"/>
</dbReference>
<proteinExistence type="predicted"/>
<evidence type="ECO:0000313" key="2">
    <source>
        <dbReference type="EMBL" id="KAK3915433.1"/>
    </source>
</evidence>
<gene>
    <name evidence="2" type="ORF">KUF71_000777</name>
</gene>
<keyword evidence="3" id="KW-1185">Reference proteome</keyword>
<name>A0AAE1H6F6_9NEOP</name>
<feature type="region of interest" description="Disordered" evidence="1">
    <location>
        <begin position="112"/>
        <end position="136"/>
    </location>
</feature>
<organism evidence="2 3">
    <name type="scientific">Frankliniella fusca</name>
    <dbReference type="NCBI Taxonomy" id="407009"/>
    <lineage>
        <taxon>Eukaryota</taxon>
        <taxon>Metazoa</taxon>
        <taxon>Ecdysozoa</taxon>
        <taxon>Arthropoda</taxon>
        <taxon>Hexapoda</taxon>
        <taxon>Insecta</taxon>
        <taxon>Pterygota</taxon>
        <taxon>Neoptera</taxon>
        <taxon>Paraneoptera</taxon>
        <taxon>Thysanoptera</taxon>
        <taxon>Terebrantia</taxon>
        <taxon>Thripoidea</taxon>
        <taxon>Thripidae</taxon>
        <taxon>Frankliniella</taxon>
    </lineage>
</organism>
<sequence>MEYFRGLQETIDPSEKEQLTMASIDQDISEIQMDIVDTVGTRAEVEAGTITDKIVDLEPLKELQSELERLYKIDNSSFTIKQVKALTERLKRVKDEGQVCKTMGAIANALNPRRHKKGVHPYTTPSNQQEKRGSSKRCASHCCRETKIH</sequence>
<dbReference type="EMBL" id="JAHWGI010000439">
    <property type="protein sequence ID" value="KAK3915433.1"/>
    <property type="molecule type" value="Genomic_DNA"/>
</dbReference>